<dbReference type="InterPro" id="IPR036995">
    <property type="entry name" value="MPG_sf"/>
</dbReference>
<sequence>MRRRLLGTEAAARELLGCLLVREDVQGRRVARIVETEAYLRDDPASHSYRGRSPRNASMFGPPGHAYVYRIHRVVCLNVVTAGDEIGEAVLIRAVEPMEGIDLMMSARARRTVGGGMPRGFQLTNGPGKLCQAFDVTLEEDGVDLLRPGNGRSLWLERGRSRAGLAVSCSPRIGISKARELPLRFFLNGNPWVSVGRPPSNGEATTV</sequence>
<dbReference type="NCBIfam" id="NF002003">
    <property type="entry name" value="PRK00802.1-3"/>
    <property type="match status" value="1"/>
</dbReference>
<keyword evidence="3 5" id="KW-0378">Hydrolase</keyword>
<dbReference type="AlphaFoldDB" id="A0A956LX51"/>
<dbReference type="GO" id="GO:0003905">
    <property type="term" value="F:alkylbase DNA N-glycosylase activity"/>
    <property type="evidence" value="ECO:0007669"/>
    <property type="project" value="InterPro"/>
</dbReference>
<evidence type="ECO:0000256" key="4">
    <source>
        <dbReference type="ARBA" id="ARBA00023204"/>
    </source>
</evidence>
<dbReference type="GO" id="GO:0003677">
    <property type="term" value="F:DNA binding"/>
    <property type="evidence" value="ECO:0007669"/>
    <property type="project" value="InterPro"/>
</dbReference>
<evidence type="ECO:0000256" key="2">
    <source>
        <dbReference type="ARBA" id="ARBA00022763"/>
    </source>
</evidence>
<evidence type="ECO:0000256" key="1">
    <source>
        <dbReference type="ARBA" id="ARBA00009232"/>
    </source>
</evidence>
<name>A0A956LX51_UNCEI</name>
<dbReference type="EC" id="3.2.2.-" evidence="5"/>
<reference evidence="6" key="1">
    <citation type="submission" date="2020-04" db="EMBL/GenBank/DDBJ databases">
        <authorList>
            <person name="Zhang T."/>
        </authorList>
    </citation>
    <scope>NUCLEOTIDE SEQUENCE</scope>
    <source>
        <strain evidence="6">HKST-UBA01</strain>
    </source>
</reference>
<dbReference type="GO" id="GO:0006284">
    <property type="term" value="P:base-excision repair"/>
    <property type="evidence" value="ECO:0007669"/>
    <property type="project" value="InterPro"/>
</dbReference>
<dbReference type="PANTHER" id="PTHR10429:SF0">
    <property type="entry name" value="DNA-3-METHYLADENINE GLYCOSYLASE"/>
    <property type="match status" value="1"/>
</dbReference>
<comment type="similarity">
    <text evidence="1 5">Belongs to the DNA glycosylase MPG family.</text>
</comment>
<dbReference type="SUPFAM" id="SSF50486">
    <property type="entry name" value="FMT C-terminal domain-like"/>
    <property type="match status" value="1"/>
</dbReference>
<dbReference type="EMBL" id="JAGQHR010000119">
    <property type="protein sequence ID" value="MCA9727164.1"/>
    <property type="molecule type" value="Genomic_DNA"/>
</dbReference>
<organism evidence="6 7">
    <name type="scientific">Eiseniibacteriota bacterium</name>
    <dbReference type="NCBI Taxonomy" id="2212470"/>
    <lineage>
        <taxon>Bacteria</taxon>
        <taxon>Candidatus Eiseniibacteriota</taxon>
    </lineage>
</organism>
<dbReference type="FunFam" id="3.10.300.10:FF:000001">
    <property type="entry name" value="Putative 3-methyladenine DNA glycosylase"/>
    <property type="match status" value="1"/>
</dbReference>
<dbReference type="Pfam" id="PF02245">
    <property type="entry name" value="Pur_DNA_glyco"/>
    <property type="match status" value="1"/>
</dbReference>
<keyword evidence="2 5" id="KW-0227">DNA damage</keyword>
<protein>
    <recommendedName>
        <fullName evidence="5">Putative 3-methyladenine DNA glycosylase</fullName>
        <ecNumber evidence="5">3.2.2.-</ecNumber>
    </recommendedName>
</protein>
<dbReference type="NCBIfam" id="TIGR00567">
    <property type="entry name" value="3mg"/>
    <property type="match status" value="1"/>
</dbReference>
<reference evidence="6" key="2">
    <citation type="journal article" date="2021" name="Microbiome">
        <title>Successional dynamics and alternative stable states in a saline activated sludge microbial community over 9 years.</title>
        <authorList>
            <person name="Wang Y."/>
            <person name="Ye J."/>
            <person name="Ju F."/>
            <person name="Liu L."/>
            <person name="Boyd J.A."/>
            <person name="Deng Y."/>
            <person name="Parks D.H."/>
            <person name="Jiang X."/>
            <person name="Yin X."/>
            <person name="Woodcroft B.J."/>
            <person name="Tyson G.W."/>
            <person name="Hugenholtz P."/>
            <person name="Polz M.F."/>
            <person name="Zhang T."/>
        </authorList>
    </citation>
    <scope>NUCLEOTIDE SEQUENCE</scope>
    <source>
        <strain evidence="6">HKST-UBA01</strain>
    </source>
</reference>
<accession>A0A956LX51</accession>
<dbReference type="Gene3D" id="3.10.300.10">
    <property type="entry name" value="Methylpurine-DNA glycosylase (MPG)"/>
    <property type="match status" value="1"/>
</dbReference>
<proteinExistence type="inferred from homology"/>
<dbReference type="Proteomes" id="UP000697710">
    <property type="component" value="Unassembled WGS sequence"/>
</dbReference>
<dbReference type="PANTHER" id="PTHR10429">
    <property type="entry name" value="DNA-3-METHYLADENINE GLYCOSYLASE"/>
    <property type="match status" value="1"/>
</dbReference>
<keyword evidence="6" id="KW-0326">Glycosidase</keyword>
<dbReference type="CDD" id="cd00540">
    <property type="entry name" value="AAG"/>
    <property type="match status" value="1"/>
</dbReference>
<evidence type="ECO:0000313" key="6">
    <source>
        <dbReference type="EMBL" id="MCA9727164.1"/>
    </source>
</evidence>
<dbReference type="InterPro" id="IPR011034">
    <property type="entry name" value="Formyl_transferase-like_C_sf"/>
</dbReference>
<dbReference type="InterPro" id="IPR003180">
    <property type="entry name" value="MPG"/>
</dbReference>
<keyword evidence="4 5" id="KW-0234">DNA repair</keyword>
<dbReference type="HAMAP" id="MF_00527">
    <property type="entry name" value="3MGH"/>
    <property type="match status" value="1"/>
</dbReference>
<evidence type="ECO:0000256" key="3">
    <source>
        <dbReference type="ARBA" id="ARBA00022801"/>
    </source>
</evidence>
<gene>
    <name evidence="6" type="ORF">KC729_05725</name>
</gene>
<evidence type="ECO:0000256" key="5">
    <source>
        <dbReference type="HAMAP-Rule" id="MF_00527"/>
    </source>
</evidence>
<comment type="caution">
    <text evidence="6">The sequence shown here is derived from an EMBL/GenBank/DDBJ whole genome shotgun (WGS) entry which is preliminary data.</text>
</comment>
<evidence type="ECO:0000313" key="7">
    <source>
        <dbReference type="Proteomes" id="UP000697710"/>
    </source>
</evidence>